<dbReference type="EMBL" id="ML977322">
    <property type="protein sequence ID" value="KAF2115765.1"/>
    <property type="molecule type" value="Genomic_DNA"/>
</dbReference>
<feature type="region of interest" description="Disordered" evidence="1">
    <location>
        <begin position="33"/>
        <end position="58"/>
    </location>
</feature>
<accession>A0A6A5Z8Z0</accession>
<name>A0A6A5Z8Z0_9PLEO</name>
<evidence type="ECO:0000313" key="2">
    <source>
        <dbReference type="EMBL" id="KAF2115765.1"/>
    </source>
</evidence>
<evidence type="ECO:0000313" key="3">
    <source>
        <dbReference type="Proteomes" id="UP000799770"/>
    </source>
</evidence>
<feature type="compositionally biased region" description="Acidic residues" evidence="1">
    <location>
        <begin position="190"/>
        <end position="199"/>
    </location>
</feature>
<dbReference type="Pfam" id="PF11595">
    <property type="entry name" value="DUF3245"/>
    <property type="match status" value="1"/>
</dbReference>
<organism evidence="2 3">
    <name type="scientific">Lophiotrema nucula</name>
    <dbReference type="NCBI Taxonomy" id="690887"/>
    <lineage>
        <taxon>Eukaryota</taxon>
        <taxon>Fungi</taxon>
        <taxon>Dikarya</taxon>
        <taxon>Ascomycota</taxon>
        <taxon>Pezizomycotina</taxon>
        <taxon>Dothideomycetes</taxon>
        <taxon>Pleosporomycetidae</taxon>
        <taxon>Pleosporales</taxon>
        <taxon>Lophiotremataceae</taxon>
        <taxon>Lophiotrema</taxon>
    </lineage>
</organism>
<dbReference type="AlphaFoldDB" id="A0A6A5Z8Z0"/>
<keyword evidence="3" id="KW-1185">Reference proteome</keyword>
<feature type="region of interest" description="Disordered" evidence="1">
    <location>
        <begin position="90"/>
        <end position="246"/>
    </location>
</feature>
<dbReference type="OrthoDB" id="3438340at2759"/>
<protein>
    <submittedName>
        <fullName evidence="2">Uncharacterized protein</fullName>
    </submittedName>
</protein>
<feature type="compositionally biased region" description="Polar residues" evidence="1">
    <location>
        <begin position="111"/>
        <end position="120"/>
    </location>
</feature>
<feature type="compositionally biased region" description="Acidic residues" evidence="1">
    <location>
        <begin position="42"/>
        <end position="51"/>
    </location>
</feature>
<feature type="compositionally biased region" description="Basic and acidic residues" evidence="1">
    <location>
        <begin position="218"/>
        <end position="228"/>
    </location>
</feature>
<sequence>MSKRNSDGDVILNKLSLKLASHQRLIDSITEAAGKTHARNEELEEDNDIEDEKLGPDRAGIGSMLKEIEDGTFGRRTLTSDDKLLEQIIGTKAARAHRASKQAPKEPGRPQNFQKSTSKSKPVESDDEEEGRSSAFKSKKRRTVKPDKPAADSDVEEVEHGAARMEISPRPSKDESSILQGDLPGAAMDDILENQDDNELTDKPSAPVKQQQKAKPRGFLDEILAERSSKKKKKKNKKPATMTVDE</sequence>
<evidence type="ECO:0000256" key="1">
    <source>
        <dbReference type="SAM" id="MobiDB-lite"/>
    </source>
</evidence>
<proteinExistence type="predicted"/>
<dbReference type="InterPro" id="IPR021641">
    <property type="entry name" value="DUF3245"/>
</dbReference>
<reference evidence="2" key="1">
    <citation type="journal article" date="2020" name="Stud. Mycol.">
        <title>101 Dothideomycetes genomes: a test case for predicting lifestyles and emergence of pathogens.</title>
        <authorList>
            <person name="Haridas S."/>
            <person name="Albert R."/>
            <person name="Binder M."/>
            <person name="Bloem J."/>
            <person name="Labutti K."/>
            <person name="Salamov A."/>
            <person name="Andreopoulos B."/>
            <person name="Baker S."/>
            <person name="Barry K."/>
            <person name="Bills G."/>
            <person name="Bluhm B."/>
            <person name="Cannon C."/>
            <person name="Castanera R."/>
            <person name="Culley D."/>
            <person name="Daum C."/>
            <person name="Ezra D."/>
            <person name="Gonzalez J."/>
            <person name="Henrissat B."/>
            <person name="Kuo A."/>
            <person name="Liang C."/>
            <person name="Lipzen A."/>
            <person name="Lutzoni F."/>
            <person name="Magnuson J."/>
            <person name="Mondo S."/>
            <person name="Nolan M."/>
            <person name="Ohm R."/>
            <person name="Pangilinan J."/>
            <person name="Park H.-J."/>
            <person name="Ramirez L."/>
            <person name="Alfaro M."/>
            <person name="Sun H."/>
            <person name="Tritt A."/>
            <person name="Yoshinaga Y."/>
            <person name="Zwiers L.-H."/>
            <person name="Turgeon B."/>
            <person name="Goodwin S."/>
            <person name="Spatafora J."/>
            <person name="Crous P."/>
            <person name="Grigoriev I."/>
        </authorList>
    </citation>
    <scope>NUCLEOTIDE SEQUENCE</scope>
    <source>
        <strain evidence="2">CBS 627.86</strain>
    </source>
</reference>
<dbReference type="Proteomes" id="UP000799770">
    <property type="component" value="Unassembled WGS sequence"/>
</dbReference>
<feature type="compositionally biased region" description="Basic residues" evidence="1">
    <location>
        <begin position="229"/>
        <end position="238"/>
    </location>
</feature>
<gene>
    <name evidence="2" type="ORF">BDV96DRAFT_686953</name>
</gene>